<feature type="binding site" evidence="7">
    <location>
        <position position="13"/>
    </location>
    <ligand>
        <name>ATP</name>
        <dbReference type="ChEBI" id="CHEBI:30616"/>
    </ligand>
</feature>
<evidence type="ECO:0000256" key="1">
    <source>
        <dbReference type="ARBA" id="ARBA00008748"/>
    </source>
</evidence>
<evidence type="ECO:0000256" key="6">
    <source>
        <dbReference type="ARBA" id="ARBA00022840"/>
    </source>
</evidence>
<evidence type="ECO:0000256" key="7">
    <source>
        <dbReference type="HAMAP-Rule" id="MF_00020"/>
    </source>
</evidence>
<feature type="binding site" evidence="7">
    <location>
        <begin position="203"/>
        <end position="207"/>
    </location>
    <ligand>
        <name>ATP</name>
        <dbReference type="ChEBI" id="CHEBI:30616"/>
    </ligand>
</feature>
<dbReference type="HAMAP" id="MF_00020">
    <property type="entry name" value="Acetate_kinase"/>
    <property type="match status" value="1"/>
</dbReference>
<feature type="active site" description="Proton donor/acceptor" evidence="7">
    <location>
        <position position="143"/>
    </location>
</feature>
<comment type="caution">
    <text evidence="9">The sequence shown here is derived from an EMBL/GenBank/DDBJ whole genome shotgun (WGS) entry which is preliminary data.</text>
</comment>
<dbReference type="SUPFAM" id="SSF53067">
    <property type="entry name" value="Actin-like ATPase domain"/>
    <property type="match status" value="2"/>
</dbReference>
<keyword evidence="2 7" id="KW-0808">Transferase</keyword>
<dbReference type="Pfam" id="PF00871">
    <property type="entry name" value="Acetate_kinase"/>
    <property type="match status" value="1"/>
</dbReference>
<dbReference type="GO" id="GO:0008776">
    <property type="term" value="F:acetate kinase activity"/>
    <property type="evidence" value="ECO:0007669"/>
    <property type="project" value="UniProtKB-EC"/>
</dbReference>
<comment type="similarity">
    <text evidence="1 7 8">Belongs to the acetokinase family.</text>
</comment>
<feature type="binding site" evidence="7">
    <location>
        <position position="381"/>
    </location>
    <ligand>
        <name>Mg(2+)</name>
        <dbReference type="ChEBI" id="CHEBI:18420"/>
    </ligand>
</feature>
<proteinExistence type="inferred from homology"/>
<keyword evidence="3 7" id="KW-0479">Metal-binding</keyword>
<gene>
    <name evidence="7" type="primary">ackA</name>
    <name evidence="9" type="ORF">J2Z63_000551</name>
</gene>
<evidence type="ECO:0000256" key="4">
    <source>
        <dbReference type="ARBA" id="ARBA00022741"/>
    </source>
</evidence>
<dbReference type="NCBIfam" id="TIGR00016">
    <property type="entry name" value="ackA"/>
    <property type="match status" value="1"/>
</dbReference>
<feature type="site" description="Transition state stabilizer" evidence="7">
    <location>
        <position position="236"/>
    </location>
</feature>
<dbReference type="PROSITE" id="PS01076">
    <property type="entry name" value="ACETATE_KINASE_2"/>
    <property type="match status" value="1"/>
</dbReference>
<feature type="binding site" evidence="7">
    <location>
        <position position="6"/>
    </location>
    <ligand>
        <name>Mg(2+)</name>
        <dbReference type="ChEBI" id="CHEBI:18420"/>
    </ligand>
</feature>
<dbReference type="PIRSF" id="PIRSF000722">
    <property type="entry name" value="Acetate_prop_kin"/>
    <property type="match status" value="1"/>
</dbReference>
<dbReference type="EC" id="2.7.2.1" evidence="7"/>
<evidence type="ECO:0000256" key="2">
    <source>
        <dbReference type="ARBA" id="ARBA00022679"/>
    </source>
</evidence>
<feature type="binding site" evidence="7">
    <location>
        <begin position="278"/>
        <end position="280"/>
    </location>
    <ligand>
        <name>ATP</name>
        <dbReference type="ChEBI" id="CHEBI:30616"/>
    </ligand>
</feature>
<dbReference type="EMBL" id="JAUSWP010000004">
    <property type="protein sequence ID" value="MDQ0567905.1"/>
    <property type="molecule type" value="Genomic_DNA"/>
</dbReference>
<feature type="binding site" evidence="7">
    <location>
        <begin position="326"/>
        <end position="330"/>
    </location>
    <ligand>
        <name>ATP</name>
        <dbReference type="ChEBI" id="CHEBI:30616"/>
    </ligand>
</feature>
<feature type="binding site" evidence="7">
    <location>
        <position position="87"/>
    </location>
    <ligand>
        <name>substrate</name>
    </ligand>
</feature>
<dbReference type="PROSITE" id="PS01075">
    <property type="entry name" value="ACETATE_KINASE_1"/>
    <property type="match status" value="1"/>
</dbReference>
<keyword evidence="10" id="KW-1185">Reference proteome</keyword>
<feature type="site" description="Transition state stabilizer" evidence="7">
    <location>
        <position position="175"/>
    </location>
</feature>
<evidence type="ECO:0000256" key="3">
    <source>
        <dbReference type="ARBA" id="ARBA00022723"/>
    </source>
</evidence>
<dbReference type="Proteomes" id="UP001236620">
    <property type="component" value="Unassembled WGS sequence"/>
</dbReference>
<dbReference type="InterPro" id="IPR000890">
    <property type="entry name" value="Aliphatic_acid_kin_short-chain"/>
</dbReference>
<comment type="cofactor">
    <cofactor evidence="7">
        <name>Mg(2+)</name>
        <dbReference type="ChEBI" id="CHEBI:18420"/>
    </cofactor>
    <cofactor evidence="7">
        <name>Mn(2+)</name>
        <dbReference type="ChEBI" id="CHEBI:29035"/>
    </cofactor>
    <text evidence="7">Mg(2+). Can also accept Mn(2+).</text>
</comment>
<dbReference type="InterPro" id="IPR023865">
    <property type="entry name" value="Aliphatic_acid_kinase_CS"/>
</dbReference>
<dbReference type="InterPro" id="IPR004372">
    <property type="entry name" value="Ac/propionate_kinase"/>
</dbReference>
<dbReference type="InterPro" id="IPR043129">
    <property type="entry name" value="ATPase_NBD"/>
</dbReference>
<comment type="function">
    <text evidence="7">Catalyzes the formation of acetyl phosphate from acetate and ATP. Can also catalyze the reverse reaction.</text>
</comment>
<comment type="subcellular location">
    <subcellularLocation>
        <location evidence="7">Cytoplasm</location>
    </subcellularLocation>
</comment>
<sequence length="394" mass="44020">MILVVNSGSSSIKFKLFQTTNEVEAILDGLAERIGIDGRLKFEHNNQKYEYDNELKDHESAIQFILDKLIELKIIQNVEQITAVGFRTVHGAEISQSTLIDENLINKLKENIKLAPLHNPGGIVAIEAVSKIMPKAKLVACFDTAFHQTMPEVNYLYTTPYEWYEKHGVRKYGFHGISYQYITSKCESIFNKKSENLNLVICHLGNGASICCVKDGKSYDTSMGLTPLAGLMMGTRSGDVDPSIAEYMAKELNTDIFEITKSLNKESGVLGISGVSSDMRDVGAAALNGDKRAILAIEKYTQLVADFIVKYANYLDNIDAIVFTAGIGENSTSIRRKVIEKVKLLQLKIDENKNSNRKYDDFMLISADDSKIPVYAIRTNEEKMICLETLKLTK</sequence>
<dbReference type="CDD" id="cd24010">
    <property type="entry name" value="ASKHA_NBD_AcK_PK"/>
    <property type="match status" value="1"/>
</dbReference>
<keyword evidence="4 7" id="KW-0547">Nucleotide-binding</keyword>
<comment type="subunit">
    <text evidence="7">Homodimer.</text>
</comment>
<keyword evidence="7" id="KW-0963">Cytoplasm</keyword>
<organism evidence="9 10">
    <name type="scientific">Mycoplasma yeatsii</name>
    <dbReference type="NCBI Taxonomy" id="51365"/>
    <lineage>
        <taxon>Bacteria</taxon>
        <taxon>Bacillati</taxon>
        <taxon>Mycoplasmatota</taxon>
        <taxon>Mollicutes</taxon>
        <taxon>Mycoplasmataceae</taxon>
        <taxon>Mycoplasma</taxon>
    </lineage>
</organism>
<evidence type="ECO:0000256" key="5">
    <source>
        <dbReference type="ARBA" id="ARBA00022777"/>
    </source>
</evidence>
<dbReference type="PANTHER" id="PTHR21060">
    <property type="entry name" value="ACETATE KINASE"/>
    <property type="match status" value="1"/>
</dbReference>
<dbReference type="PANTHER" id="PTHR21060:SF15">
    <property type="entry name" value="ACETATE KINASE-RELATED"/>
    <property type="match status" value="1"/>
</dbReference>
<comment type="catalytic activity">
    <reaction evidence="7">
        <text>acetate + ATP = acetyl phosphate + ADP</text>
        <dbReference type="Rhea" id="RHEA:11352"/>
        <dbReference type="ChEBI" id="CHEBI:22191"/>
        <dbReference type="ChEBI" id="CHEBI:30089"/>
        <dbReference type="ChEBI" id="CHEBI:30616"/>
        <dbReference type="ChEBI" id="CHEBI:456216"/>
        <dbReference type="EC" id="2.7.2.1"/>
    </reaction>
</comment>
<keyword evidence="7" id="KW-0460">Magnesium</keyword>
<protein>
    <recommendedName>
        <fullName evidence="7">Acetate kinase</fullName>
        <ecNumber evidence="7">2.7.2.1</ecNumber>
    </recommendedName>
    <alternativeName>
        <fullName evidence="7">Acetokinase</fullName>
    </alternativeName>
</protein>
<comment type="pathway">
    <text evidence="7">Metabolic intermediate biosynthesis; acetyl-CoA biosynthesis; acetyl-CoA from acetate: step 1/2.</text>
</comment>
<keyword evidence="5 7" id="KW-0418">Kinase</keyword>
<evidence type="ECO:0000313" key="10">
    <source>
        <dbReference type="Proteomes" id="UP001236620"/>
    </source>
</evidence>
<evidence type="ECO:0000256" key="8">
    <source>
        <dbReference type="RuleBase" id="RU003835"/>
    </source>
</evidence>
<dbReference type="RefSeq" id="WP_307444988.1">
    <property type="nucleotide sequence ID" value="NZ_JAUSWP010000004.1"/>
</dbReference>
<name>A0ABU0NEP4_9MOLU</name>
<accession>A0ABU0NEP4</accession>
<reference evidence="9" key="1">
    <citation type="submission" date="2023-07" db="EMBL/GenBank/DDBJ databases">
        <title>Genomic Encyclopedia of Type Strains, Phase IV (KMG-IV): sequencing the most valuable type-strain genomes for metagenomic binning, comparative biology and taxonomic classification.</title>
        <authorList>
            <person name="Goeker M."/>
        </authorList>
    </citation>
    <scope>NUCLEOTIDE SEQUENCE [LARGE SCALE GENOMIC DNA]</scope>
    <source>
        <strain evidence="9">DSM 22019</strain>
    </source>
</reference>
<dbReference type="Gene3D" id="3.30.420.40">
    <property type="match status" value="2"/>
</dbReference>
<evidence type="ECO:0000313" key="9">
    <source>
        <dbReference type="EMBL" id="MDQ0567905.1"/>
    </source>
</evidence>
<keyword evidence="6 7" id="KW-0067">ATP-binding</keyword>
<dbReference type="PRINTS" id="PR00471">
    <property type="entry name" value="ACETATEKNASE"/>
</dbReference>